<evidence type="ECO:0000313" key="3">
    <source>
        <dbReference type="EMBL" id="GAA5067678.1"/>
    </source>
</evidence>
<comment type="caution">
    <text evidence="3">The sequence shown here is derived from an EMBL/GenBank/DDBJ whole genome shotgun (WGS) entry which is preliminary data.</text>
</comment>
<gene>
    <name evidence="3" type="ORF">GCM10023209_07560</name>
</gene>
<feature type="chain" id="PRO_5047398741" evidence="2">
    <location>
        <begin position="31"/>
        <end position="323"/>
    </location>
</feature>
<evidence type="ECO:0000313" key="4">
    <source>
        <dbReference type="Proteomes" id="UP001499910"/>
    </source>
</evidence>
<dbReference type="Proteomes" id="UP001499910">
    <property type="component" value="Unassembled WGS sequence"/>
</dbReference>
<accession>A0ABP9L1J5</accession>
<dbReference type="EMBL" id="BAABHW010000001">
    <property type="protein sequence ID" value="GAA5067678.1"/>
    <property type="molecule type" value="Genomic_DNA"/>
</dbReference>
<proteinExistence type="predicted"/>
<feature type="signal peptide" evidence="2">
    <location>
        <begin position="1"/>
        <end position="30"/>
    </location>
</feature>
<dbReference type="RefSeq" id="WP_259546584.1">
    <property type="nucleotide sequence ID" value="NZ_BAABHW010000001.1"/>
</dbReference>
<dbReference type="PROSITE" id="PS51257">
    <property type="entry name" value="PROKAR_LIPOPROTEIN"/>
    <property type="match status" value="1"/>
</dbReference>
<protein>
    <submittedName>
        <fullName evidence="3">DUF2927 domain-containing protein</fullName>
    </submittedName>
</protein>
<evidence type="ECO:0000256" key="1">
    <source>
        <dbReference type="SAM" id="MobiDB-lite"/>
    </source>
</evidence>
<dbReference type="InterPro" id="IPR021323">
    <property type="entry name" value="DUF2927"/>
</dbReference>
<keyword evidence="2" id="KW-0732">Signal</keyword>
<keyword evidence="4" id="KW-1185">Reference proteome</keyword>
<evidence type="ECO:0000256" key="2">
    <source>
        <dbReference type="SAM" id="SignalP"/>
    </source>
</evidence>
<reference evidence="4" key="1">
    <citation type="journal article" date="2019" name="Int. J. Syst. Evol. Microbiol.">
        <title>The Global Catalogue of Microorganisms (GCM) 10K type strain sequencing project: providing services to taxonomists for standard genome sequencing and annotation.</title>
        <authorList>
            <consortium name="The Broad Institute Genomics Platform"/>
            <consortium name="The Broad Institute Genome Sequencing Center for Infectious Disease"/>
            <person name="Wu L."/>
            <person name="Ma J."/>
        </authorList>
    </citation>
    <scope>NUCLEOTIDE SEQUENCE [LARGE SCALE GENOMIC DNA]</scope>
    <source>
        <strain evidence="4">JCM 18015</strain>
    </source>
</reference>
<dbReference type="Pfam" id="PF11150">
    <property type="entry name" value="DUF2927"/>
    <property type="match status" value="1"/>
</dbReference>
<organism evidence="3 4">
    <name type="scientific">[Roseibacterium] beibuensis</name>
    <dbReference type="NCBI Taxonomy" id="1193142"/>
    <lineage>
        <taxon>Bacteria</taxon>
        <taxon>Pseudomonadati</taxon>
        <taxon>Pseudomonadota</taxon>
        <taxon>Alphaproteobacteria</taxon>
        <taxon>Rhodobacterales</taxon>
        <taxon>Roseobacteraceae</taxon>
        <taxon>Roseicyclus</taxon>
    </lineage>
</organism>
<feature type="region of interest" description="Disordered" evidence="1">
    <location>
        <begin position="37"/>
        <end position="59"/>
    </location>
</feature>
<sequence length="323" mass="35263">MPARLQSDKATGIGRILGRAALVGACLALAACVMPTPDTSPRPEPREAEGPPPPSAESESFARYYASVQARLVSDGMLRTDGGGVDTPFSAAQLAANFERIALYDEYALSGGRFIAQQTPSRLRRWDQPVRIQPHFGAYVDDAQQAEDRSVLSTYVSRLARVSGHPIRVVNSGGNFHVLYINRDEQRTAGDLVRQLVPGISAETVNEIQTLSRFTFCSVYAFSQAGGGSTYVAAIAIIRDEHPDLLRRSCVHEEVAQGMGLPNDSPAARPSIFNDDEEFALLTRHDELLLRILYDDRLTPGMQPDEARPIVRRIAEEVMGGPS</sequence>
<name>A0ABP9L1J5_9RHOB</name>